<protein>
    <recommendedName>
        <fullName evidence="3">Transcriptional regulator</fullName>
    </recommendedName>
</protein>
<name>A0ABY1NEJ1_9HYPH</name>
<evidence type="ECO:0008006" key="3">
    <source>
        <dbReference type="Google" id="ProtNLM"/>
    </source>
</evidence>
<organism evidence="1 2">
    <name type="scientific">Roseibium denhamense</name>
    <dbReference type="NCBI Taxonomy" id="76305"/>
    <lineage>
        <taxon>Bacteria</taxon>
        <taxon>Pseudomonadati</taxon>
        <taxon>Pseudomonadota</taxon>
        <taxon>Alphaproteobacteria</taxon>
        <taxon>Hyphomicrobiales</taxon>
        <taxon>Stappiaceae</taxon>
        <taxon>Roseibium</taxon>
    </lineage>
</organism>
<proteinExistence type="predicted"/>
<dbReference type="EMBL" id="FXTT01000001">
    <property type="protein sequence ID" value="SMP07758.1"/>
    <property type="molecule type" value="Genomic_DNA"/>
</dbReference>
<gene>
    <name evidence="1" type="ORF">SAMN06265374_0886</name>
</gene>
<keyword evidence="2" id="KW-1185">Reference proteome</keyword>
<evidence type="ECO:0000313" key="2">
    <source>
        <dbReference type="Proteomes" id="UP001157914"/>
    </source>
</evidence>
<accession>A0ABY1NEJ1</accession>
<dbReference type="RefSeq" id="WP_155189412.1">
    <property type="nucleotide sequence ID" value="NZ_BAAAEA010000001.1"/>
</dbReference>
<dbReference type="Proteomes" id="UP001157914">
    <property type="component" value="Unassembled WGS sequence"/>
</dbReference>
<reference evidence="1 2" key="1">
    <citation type="submission" date="2017-05" db="EMBL/GenBank/DDBJ databases">
        <authorList>
            <person name="Varghese N."/>
            <person name="Submissions S."/>
        </authorList>
    </citation>
    <scope>NUCLEOTIDE SEQUENCE [LARGE SCALE GENOMIC DNA]</scope>
    <source>
        <strain evidence="1 2">DSM 15949</strain>
    </source>
</reference>
<evidence type="ECO:0000313" key="1">
    <source>
        <dbReference type="EMBL" id="SMP07758.1"/>
    </source>
</evidence>
<sequence length="74" mass="8204">MTEPLTRDTLFKPQKLPASTKAEITKQVSMDLAQSEADVRAAKTAKLRKARLEMEARQAAEAAAKPAPRKRKKV</sequence>
<comment type="caution">
    <text evidence="1">The sequence shown here is derived from an EMBL/GenBank/DDBJ whole genome shotgun (WGS) entry which is preliminary data.</text>
</comment>